<dbReference type="InterPro" id="IPR022409">
    <property type="entry name" value="PKD/Chitinase_dom"/>
</dbReference>
<dbReference type="SMART" id="SM00089">
    <property type="entry name" value="PKD"/>
    <property type="match status" value="1"/>
</dbReference>
<dbReference type="AlphaFoldDB" id="A0A380B9B4"/>
<dbReference type="Pfam" id="PF18911">
    <property type="entry name" value="PKD_4"/>
    <property type="match status" value="1"/>
</dbReference>
<sequence length="544" mass="59103">MKTVKFLYLFIGLVILGCSKDEITGIGQQGEYIANFDFPEYAITAPAKVVLTNRSKNADRFQWQFDGAKIIDSKGKVQDVTTSEKMVPDTIFYELPGEYSVSLTTWQGDQKKEITKKIVIPKMQPKINVPENIAVYTDVQFSASIFTYPGKTVTYSWDFGNGVVSDLEKPVIKFTKEGSQIVKLTVNDGVETLTTEVAVDVKGELAKTIYFTDVITKKIYKYKLTTLAPSTVVDLGITTGVSPLGLSIGNGKVYLSDAGLGLRFSTGTNANGDGFVKYFNLDGTGETFLTKRSVVGASEYNLDPWMNAVDSDGNVWWTSRNNGVYVAAGGGVEIPYPNFKFRPTATNIPGFSSSTHFYSGIKEVNGEIWVSFTGTAGVGIHKFSKAGAFIGSLSGAIKSLGVRQFVVDQVNKQIYFAINRGGTYIPGIYRSDMDGNNIVAVYNDPAVMGFTATGFSDQGYVAPDNTNETIYVTGMDIDVDETGKGYLYFGYRNKADASGANAPQTVGSGSKSGVLRYKLGTSETPEFIIKGYAPYGIAIDQVKR</sequence>
<name>A0A380B9B4_SPHSI</name>
<gene>
    <name evidence="2" type="ORF">NCTC11388_00389</name>
</gene>
<feature type="domain" description="PKD" evidence="1">
    <location>
        <begin position="122"/>
        <end position="208"/>
    </location>
</feature>
<proteinExistence type="predicted"/>
<dbReference type="Proteomes" id="UP000254893">
    <property type="component" value="Unassembled WGS sequence"/>
</dbReference>
<dbReference type="PROSITE" id="PS50093">
    <property type="entry name" value="PKD"/>
    <property type="match status" value="1"/>
</dbReference>
<dbReference type="SUPFAM" id="SSF49299">
    <property type="entry name" value="PKD domain"/>
    <property type="match status" value="1"/>
</dbReference>
<organism evidence="2 3">
    <name type="scientific">Sphingobacterium spiritivorum</name>
    <name type="common">Flavobacterium spiritivorum</name>
    <dbReference type="NCBI Taxonomy" id="258"/>
    <lineage>
        <taxon>Bacteria</taxon>
        <taxon>Pseudomonadati</taxon>
        <taxon>Bacteroidota</taxon>
        <taxon>Sphingobacteriia</taxon>
        <taxon>Sphingobacteriales</taxon>
        <taxon>Sphingobacteriaceae</taxon>
        <taxon>Sphingobacterium</taxon>
    </lineage>
</organism>
<dbReference type="PROSITE" id="PS51257">
    <property type="entry name" value="PROKAR_LIPOPROTEIN"/>
    <property type="match status" value="1"/>
</dbReference>
<dbReference type="InterPro" id="IPR013783">
    <property type="entry name" value="Ig-like_fold"/>
</dbReference>
<dbReference type="SUPFAM" id="SSF63825">
    <property type="entry name" value="YWTD domain"/>
    <property type="match status" value="1"/>
</dbReference>
<protein>
    <submittedName>
        <fullName evidence="2">PKD domain</fullName>
    </submittedName>
</protein>
<dbReference type="InterPro" id="IPR000601">
    <property type="entry name" value="PKD_dom"/>
</dbReference>
<evidence type="ECO:0000313" key="2">
    <source>
        <dbReference type="EMBL" id="SUI97394.1"/>
    </source>
</evidence>
<reference evidence="2 3" key="1">
    <citation type="submission" date="2018-06" db="EMBL/GenBank/DDBJ databases">
        <authorList>
            <consortium name="Pathogen Informatics"/>
            <person name="Doyle S."/>
        </authorList>
    </citation>
    <scope>NUCLEOTIDE SEQUENCE [LARGE SCALE GENOMIC DNA]</scope>
    <source>
        <strain evidence="2 3">NCTC11388</strain>
    </source>
</reference>
<dbReference type="EMBL" id="UGYW01000001">
    <property type="protein sequence ID" value="SUI97394.1"/>
    <property type="molecule type" value="Genomic_DNA"/>
</dbReference>
<evidence type="ECO:0000259" key="1">
    <source>
        <dbReference type="PROSITE" id="PS50093"/>
    </source>
</evidence>
<dbReference type="RefSeq" id="WP_115168868.1">
    <property type="nucleotide sequence ID" value="NZ_UGYW01000001.1"/>
</dbReference>
<evidence type="ECO:0000313" key="3">
    <source>
        <dbReference type="Proteomes" id="UP000254893"/>
    </source>
</evidence>
<dbReference type="CDD" id="cd00146">
    <property type="entry name" value="PKD"/>
    <property type="match status" value="1"/>
</dbReference>
<accession>A0A380B9B4</accession>
<dbReference type="InterPro" id="IPR035986">
    <property type="entry name" value="PKD_dom_sf"/>
</dbReference>
<dbReference type="Gene3D" id="2.60.40.10">
    <property type="entry name" value="Immunoglobulins"/>
    <property type="match status" value="2"/>
</dbReference>